<name>A0A433MY54_CHLFR</name>
<dbReference type="Pfam" id="PF00395">
    <property type="entry name" value="SLH"/>
    <property type="match status" value="3"/>
</dbReference>
<feature type="domain" description="SLH" evidence="2">
    <location>
        <begin position="226"/>
        <end position="290"/>
    </location>
</feature>
<protein>
    <recommendedName>
        <fullName evidence="2">SLH domain-containing protein</fullName>
    </recommendedName>
</protein>
<evidence type="ECO:0000259" key="2">
    <source>
        <dbReference type="PROSITE" id="PS51272"/>
    </source>
</evidence>
<gene>
    <name evidence="3" type="ORF">PCC6912_57630</name>
</gene>
<dbReference type="PANTHER" id="PTHR43308:SF5">
    <property type="entry name" value="S-LAYER PROTEIN _ PEPTIDOGLYCAN ENDO-BETA-N-ACETYLGLUCOSAMINIDASE"/>
    <property type="match status" value="1"/>
</dbReference>
<reference evidence="3 4" key="1">
    <citation type="journal article" date="2019" name="Genome Biol. Evol.">
        <title>Day and night: Metabolic profiles and evolutionary relationships of six axenic non-marine cyanobacteria.</title>
        <authorList>
            <person name="Will S.E."/>
            <person name="Henke P."/>
            <person name="Boedeker C."/>
            <person name="Huang S."/>
            <person name="Brinkmann H."/>
            <person name="Rohde M."/>
            <person name="Jarek M."/>
            <person name="Friedl T."/>
            <person name="Seufert S."/>
            <person name="Schumacher M."/>
            <person name="Overmann J."/>
            <person name="Neumann-Schaal M."/>
            <person name="Petersen J."/>
        </authorList>
    </citation>
    <scope>NUCLEOTIDE SEQUENCE [LARGE SCALE GENOMIC DNA]</scope>
    <source>
        <strain evidence="3 4">PCC 6912</strain>
    </source>
</reference>
<dbReference type="STRING" id="211165.GCA_000317285_02935"/>
<organism evidence="3 4">
    <name type="scientific">Chlorogloeopsis fritschii PCC 6912</name>
    <dbReference type="NCBI Taxonomy" id="211165"/>
    <lineage>
        <taxon>Bacteria</taxon>
        <taxon>Bacillati</taxon>
        <taxon>Cyanobacteriota</taxon>
        <taxon>Cyanophyceae</taxon>
        <taxon>Nostocales</taxon>
        <taxon>Chlorogloeopsidaceae</taxon>
        <taxon>Chlorogloeopsis</taxon>
    </lineage>
</organism>
<proteinExistence type="predicted"/>
<keyword evidence="4" id="KW-1185">Reference proteome</keyword>
<sequence length="310" mass="33708">MISLPRWVLASTSLSTLCLTVIAFAPFSTHAQNSAQTVFPDVEPSYWAQPFIRGLALRNVITGYPDGTYRPEQTIERDEFAAIIRQAFDQQPVRQIASGSVYKDVPADYWAANAIEQAYQQGFMTGYPGGYFRPRQEVTKVEAIVALTKGLDLTPAASTAPATIPPTATAPRRQQTAKRPLLFFPIAITSLMQPLMVPPAQAVPPTGTAPTATTPTTQRPASVLISETYKDANQIPQYAVGSVATATRKNIVVNYPNSNVLNPNKPATRAEVAALIYQTLVAQGKVEPIAINTPTYQYIVRTSNNNQNAQ</sequence>
<dbReference type="RefSeq" id="WP_016872785.1">
    <property type="nucleotide sequence ID" value="NZ_AJLN01000081.1"/>
</dbReference>
<dbReference type="AlphaFoldDB" id="A0A433MY54"/>
<comment type="caution">
    <text evidence="3">The sequence shown here is derived from an EMBL/GenBank/DDBJ whole genome shotgun (WGS) entry which is preliminary data.</text>
</comment>
<dbReference type="PANTHER" id="PTHR43308">
    <property type="entry name" value="OUTER MEMBRANE PROTEIN ALPHA-RELATED"/>
    <property type="match status" value="1"/>
</dbReference>
<keyword evidence="1" id="KW-0732">Signal</keyword>
<feature type="domain" description="SLH" evidence="2">
    <location>
        <begin position="98"/>
        <end position="161"/>
    </location>
</feature>
<dbReference type="EMBL" id="RSCJ01000037">
    <property type="protein sequence ID" value="RUR73238.1"/>
    <property type="molecule type" value="Genomic_DNA"/>
</dbReference>
<dbReference type="OrthoDB" id="9759810at2"/>
<evidence type="ECO:0000313" key="4">
    <source>
        <dbReference type="Proteomes" id="UP000268857"/>
    </source>
</evidence>
<feature type="domain" description="SLH" evidence="2">
    <location>
        <begin position="35"/>
        <end position="97"/>
    </location>
</feature>
<dbReference type="InterPro" id="IPR051465">
    <property type="entry name" value="Cell_Envelope_Struct_Comp"/>
</dbReference>
<dbReference type="Proteomes" id="UP000268857">
    <property type="component" value="Unassembled WGS sequence"/>
</dbReference>
<dbReference type="InterPro" id="IPR001119">
    <property type="entry name" value="SLH_dom"/>
</dbReference>
<dbReference type="PROSITE" id="PS51272">
    <property type="entry name" value="SLH"/>
    <property type="match status" value="3"/>
</dbReference>
<feature type="signal peptide" evidence="1">
    <location>
        <begin position="1"/>
        <end position="31"/>
    </location>
</feature>
<accession>A0A433MY54</accession>
<evidence type="ECO:0000313" key="3">
    <source>
        <dbReference type="EMBL" id="RUR73238.1"/>
    </source>
</evidence>
<evidence type="ECO:0000256" key="1">
    <source>
        <dbReference type="SAM" id="SignalP"/>
    </source>
</evidence>
<feature type="chain" id="PRO_5019026479" description="SLH domain-containing protein" evidence="1">
    <location>
        <begin position="32"/>
        <end position="310"/>
    </location>
</feature>